<organism evidence="1 2">
    <name type="scientific">Cystoisospora suis</name>
    <dbReference type="NCBI Taxonomy" id="483139"/>
    <lineage>
        <taxon>Eukaryota</taxon>
        <taxon>Sar</taxon>
        <taxon>Alveolata</taxon>
        <taxon>Apicomplexa</taxon>
        <taxon>Conoidasida</taxon>
        <taxon>Coccidia</taxon>
        <taxon>Eucoccidiorida</taxon>
        <taxon>Eimeriorina</taxon>
        <taxon>Sarcocystidae</taxon>
        <taxon>Cystoisospora</taxon>
    </lineage>
</organism>
<comment type="caution">
    <text evidence="1">The sequence shown here is derived from an EMBL/GenBank/DDBJ whole genome shotgun (WGS) entry which is preliminary data.</text>
</comment>
<protein>
    <submittedName>
        <fullName evidence="1">Uncharacterized protein</fullName>
    </submittedName>
</protein>
<evidence type="ECO:0000313" key="2">
    <source>
        <dbReference type="Proteomes" id="UP000221165"/>
    </source>
</evidence>
<dbReference type="AlphaFoldDB" id="A0A2C6KR12"/>
<evidence type="ECO:0000313" key="1">
    <source>
        <dbReference type="EMBL" id="PHJ19008.1"/>
    </source>
</evidence>
<sequence>AASPLRRRQVVLLCHYRKLPSENSHAWQEREKHILVTIFFTYREKPKLLEKNFRICRKDFSRRITAELDSCRSEWSRKRKY</sequence>
<dbReference type="VEuPathDB" id="ToxoDB:CSUI_007164"/>
<reference evidence="1 2" key="1">
    <citation type="journal article" date="2017" name="Int. J. Parasitol.">
        <title>The genome of the protozoan parasite Cystoisospora suis and a reverse vaccinology approach to identify vaccine candidates.</title>
        <authorList>
            <person name="Palmieri N."/>
            <person name="Shrestha A."/>
            <person name="Ruttkowski B."/>
            <person name="Beck T."/>
            <person name="Vogl C."/>
            <person name="Tomley F."/>
            <person name="Blake D.P."/>
            <person name="Joachim A."/>
        </authorList>
    </citation>
    <scope>NUCLEOTIDE SEQUENCE [LARGE SCALE GENOMIC DNA]</scope>
    <source>
        <strain evidence="1 2">Wien I</strain>
    </source>
</reference>
<accession>A0A2C6KR12</accession>
<gene>
    <name evidence="1" type="ORF">CSUI_007164</name>
</gene>
<dbReference type="RefSeq" id="XP_067920710.1">
    <property type="nucleotide sequence ID" value="XM_068067314.1"/>
</dbReference>
<dbReference type="GeneID" id="94430525"/>
<keyword evidence="2" id="KW-1185">Reference proteome</keyword>
<name>A0A2C6KR12_9APIC</name>
<feature type="non-terminal residue" evidence="1">
    <location>
        <position position="1"/>
    </location>
</feature>
<dbReference type="EMBL" id="MIGC01003718">
    <property type="protein sequence ID" value="PHJ19008.1"/>
    <property type="molecule type" value="Genomic_DNA"/>
</dbReference>
<proteinExistence type="predicted"/>
<dbReference type="Proteomes" id="UP000221165">
    <property type="component" value="Unassembled WGS sequence"/>
</dbReference>